<dbReference type="Pfam" id="PF13545">
    <property type="entry name" value="HTH_Crp_2"/>
    <property type="match status" value="1"/>
</dbReference>
<dbReference type="InterPro" id="IPR014710">
    <property type="entry name" value="RmlC-like_jellyroll"/>
</dbReference>
<dbReference type="SMART" id="SM00100">
    <property type="entry name" value="cNMP"/>
    <property type="match status" value="1"/>
</dbReference>
<dbReference type="PATRIC" id="fig|706587.4.peg.2887"/>
<dbReference type="AlphaFoldDB" id="I4C6K6"/>
<dbReference type="Proteomes" id="UP000006055">
    <property type="component" value="Chromosome"/>
</dbReference>
<evidence type="ECO:0000313" key="6">
    <source>
        <dbReference type="EMBL" id="AFM25197.1"/>
    </source>
</evidence>
<keyword evidence="3" id="KW-0804">Transcription</keyword>
<dbReference type="eggNOG" id="COG0664">
    <property type="taxonomic scope" value="Bacteria"/>
</dbReference>
<dbReference type="RefSeq" id="WP_014810339.1">
    <property type="nucleotide sequence ID" value="NC_018025.1"/>
</dbReference>
<accession>I4C6K6</accession>
<keyword evidence="2" id="KW-0238">DNA-binding</keyword>
<reference evidence="7" key="1">
    <citation type="submission" date="2012-06" db="EMBL/GenBank/DDBJ databases">
        <title>Complete sequence of chromosome of Desulfomonile tiedjei DSM 6799.</title>
        <authorList>
            <person name="Lucas S."/>
            <person name="Copeland A."/>
            <person name="Lapidus A."/>
            <person name="Glavina del Rio T."/>
            <person name="Dalin E."/>
            <person name="Tice H."/>
            <person name="Bruce D."/>
            <person name="Goodwin L."/>
            <person name="Pitluck S."/>
            <person name="Peters L."/>
            <person name="Ovchinnikova G."/>
            <person name="Zeytun A."/>
            <person name="Lu M."/>
            <person name="Kyrpides N."/>
            <person name="Mavromatis K."/>
            <person name="Ivanova N."/>
            <person name="Brettin T."/>
            <person name="Detter J.C."/>
            <person name="Han C."/>
            <person name="Larimer F."/>
            <person name="Land M."/>
            <person name="Hauser L."/>
            <person name="Markowitz V."/>
            <person name="Cheng J.-F."/>
            <person name="Hugenholtz P."/>
            <person name="Woyke T."/>
            <person name="Wu D."/>
            <person name="Spring S."/>
            <person name="Schroeder M."/>
            <person name="Brambilla E."/>
            <person name="Klenk H.-P."/>
            <person name="Eisen J.A."/>
        </authorList>
    </citation>
    <scope>NUCLEOTIDE SEQUENCE [LARGE SCALE GENOMIC DNA]</scope>
    <source>
        <strain evidence="7">ATCC 49306 / DSM 6799 / DCB-1</strain>
    </source>
</reference>
<evidence type="ECO:0000256" key="3">
    <source>
        <dbReference type="ARBA" id="ARBA00023163"/>
    </source>
</evidence>
<dbReference type="Gene3D" id="2.60.120.10">
    <property type="entry name" value="Jelly Rolls"/>
    <property type="match status" value="1"/>
</dbReference>
<feature type="domain" description="Cyclic nucleotide-binding" evidence="4">
    <location>
        <begin position="12"/>
        <end position="132"/>
    </location>
</feature>
<dbReference type="STRING" id="706587.Desti_2517"/>
<dbReference type="OrthoDB" id="892842at2"/>
<dbReference type="SUPFAM" id="SSF46785">
    <property type="entry name" value="Winged helix' DNA-binding domain"/>
    <property type="match status" value="1"/>
</dbReference>
<dbReference type="PROSITE" id="PS50042">
    <property type="entry name" value="CNMP_BINDING_3"/>
    <property type="match status" value="1"/>
</dbReference>
<dbReference type="SMART" id="SM00419">
    <property type="entry name" value="HTH_CRP"/>
    <property type="match status" value="1"/>
</dbReference>
<evidence type="ECO:0000259" key="4">
    <source>
        <dbReference type="PROSITE" id="PS50042"/>
    </source>
</evidence>
<dbReference type="PANTHER" id="PTHR24567">
    <property type="entry name" value="CRP FAMILY TRANSCRIPTIONAL REGULATORY PROTEIN"/>
    <property type="match status" value="1"/>
</dbReference>
<dbReference type="InterPro" id="IPR050397">
    <property type="entry name" value="Env_Response_Regulators"/>
</dbReference>
<keyword evidence="1" id="KW-0805">Transcription regulation</keyword>
<dbReference type="GO" id="GO:0005829">
    <property type="term" value="C:cytosol"/>
    <property type="evidence" value="ECO:0007669"/>
    <property type="project" value="TreeGrafter"/>
</dbReference>
<dbReference type="EMBL" id="CP003360">
    <property type="protein sequence ID" value="AFM25197.1"/>
    <property type="molecule type" value="Genomic_DNA"/>
</dbReference>
<sequence length="227" mass="25085">MELIQKISKIPLFEGLPPDQLKDLAGIALEKSFERGRVVFSEGQSAHGFFIVTSGKVKIFKISPDGKEQILHLFGPGEPFGEVPVFEGRPFPAHATALADSRFIFFPRTAFVELIKNNPSLALNMLAVLSRRLRRFTVLVDDLSLKEVPGRLAAHLLYLSNQQQGKDDIELEMPKGQLAGLLGTIPETLSRILAKMSKQELIAIDGRSITIKDRQGLIDLAEGSTRL</sequence>
<dbReference type="KEGG" id="dti:Desti_2517"/>
<organism evidence="6 7">
    <name type="scientific">Desulfomonile tiedjei (strain ATCC 49306 / DSM 6799 / DCB-1)</name>
    <dbReference type="NCBI Taxonomy" id="706587"/>
    <lineage>
        <taxon>Bacteria</taxon>
        <taxon>Pseudomonadati</taxon>
        <taxon>Thermodesulfobacteriota</taxon>
        <taxon>Desulfomonilia</taxon>
        <taxon>Desulfomonilales</taxon>
        <taxon>Desulfomonilaceae</taxon>
        <taxon>Desulfomonile</taxon>
    </lineage>
</organism>
<evidence type="ECO:0000256" key="1">
    <source>
        <dbReference type="ARBA" id="ARBA00023015"/>
    </source>
</evidence>
<dbReference type="InterPro" id="IPR036388">
    <property type="entry name" value="WH-like_DNA-bd_sf"/>
</dbReference>
<dbReference type="GO" id="GO:0003677">
    <property type="term" value="F:DNA binding"/>
    <property type="evidence" value="ECO:0007669"/>
    <property type="project" value="UniProtKB-KW"/>
</dbReference>
<protein>
    <submittedName>
        <fullName evidence="6">cAMP-binding protein</fullName>
    </submittedName>
</protein>
<evidence type="ECO:0000313" key="7">
    <source>
        <dbReference type="Proteomes" id="UP000006055"/>
    </source>
</evidence>
<dbReference type="InterPro" id="IPR000595">
    <property type="entry name" value="cNMP-bd_dom"/>
</dbReference>
<evidence type="ECO:0000256" key="2">
    <source>
        <dbReference type="ARBA" id="ARBA00023125"/>
    </source>
</evidence>
<proteinExistence type="predicted"/>
<name>I4C6K6_DESTA</name>
<keyword evidence="7" id="KW-1185">Reference proteome</keyword>
<dbReference type="HOGENOM" id="CLU_075053_4_0_7"/>
<dbReference type="CDD" id="cd00038">
    <property type="entry name" value="CAP_ED"/>
    <property type="match status" value="1"/>
</dbReference>
<dbReference type="Gene3D" id="1.10.10.10">
    <property type="entry name" value="Winged helix-like DNA-binding domain superfamily/Winged helix DNA-binding domain"/>
    <property type="match status" value="1"/>
</dbReference>
<dbReference type="InterPro" id="IPR018490">
    <property type="entry name" value="cNMP-bd_dom_sf"/>
</dbReference>
<dbReference type="InterPro" id="IPR012318">
    <property type="entry name" value="HTH_CRP"/>
</dbReference>
<gene>
    <name evidence="6" type="ordered locus">Desti_2517</name>
</gene>
<dbReference type="Pfam" id="PF00027">
    <property type="entry name" value="cNMP_binding"/>
    <property type="match status" value="1"/>
</dbReference>
<dbReference type="InterPro" id="IPR036390">
    <property type="entry name" value="WH_DNA-bd_sf"/>
</dbReference>
<dbReference type="GO" id="GO:0003700">
    <property type="term" value="F:DNA-binding transcription factor activity"/>
    <property type="evidence" value="ECO:0007669"/>
    <property type="project" value="TreeGrafter"/>
</dbReference>
<evidence type="ECO:0000259" key="5">
    <source>
        <dbReference type="PROSITE" id="PS51063"/>
    </source>
</evidence>
<feature type="domain" description="HTH crp-type" evidence="5">
    <location>
        <begin position="146"/>
        <end position="215"/>
    </location>
</feature>
<dbReference type="SUPFAM" id="SSF51206">
    <property type="entry name" value="cAMP-binding domain-like"/>
    <property type="match status" value="1"/>
</dbReference>
<dbReference type="PROSITE" id="PS51063">
    <property type="entry name" value="HTH_CRP_2"/>
    <property type="match status" value="1"/>
</dbReference>
<dbReference type="PANTHER" id="PTHR24567:SF74">
    <property type="entry name" value="HTH-TYPE TRANSCRIPTIONAL REGULATOR ARCR"/>
    <property type="match status" value="1"/>
</dbReference>